<dbReference type="EMBL" id="AP014967">
    <property type="protein sequence ID" value="BAT14659.1"/>
    <property type="molecule type" value="Genomic_DNA"/>
</dbReference>
<reference evidence="3" key="1">
    <citation type="journal article" date="2005" name="Nature">
        <title>The map-based sequence of the rice genome.</title>
        <authorList>
            <consortium name="International rice genome sequencing project (IRGSP)"/>
            <person name="Matsumoto T."/>
            <person name="Wu J."/>
            <person name="Kanamori H."/>
            <person name="Katayose Y."/>
            <person name="Fujisawa M."/>
            <person name="Namiki N."/>
            <person name="Mizuno H."/>
            <person name="Yamamoto K."/>
            <person name="Antonio B.A."/>
            <person name="Baba T."/>
            <person name="Sakata K."/>
            <person name="Nagamura Y."/>
            <person name="Aoki H."/>
            <person name="Arikawa K."/>
            <person name="Arita K."/>
            <person name="Bito T."/>
            <person name="Chiden Y."/>
            <person name="Fujitsuka N."/>
            <person name="Fukunaka R."/>
            <person name="Hamada M."/>
            <person name="Harada C."/>
            <person name="Hayashi A."/>
            <person name="Hijishita S."/>
            <person name="Honda M."/>
            <person name="Hosokawa S."/>
            <person name="Ichikawa Y."/>
            <person name="Idonuma A."/>
            <person name="Iijima M."/>
            <person name="Ikeda M."/>
            <person name="Ikeno M."/>
            <person name="Ito K."/>
            <person name="Ito S."/>
            <person name="Ito T."/>
            <person name="Ito Y."/>
            <person name="Ito Y."/>
            <person name="Iwabuchi A."/>
            <person name="Kamiya K."/>
            <person name="Karasawa W."/>
            <person name="Kurita K."/>
            <person name="Katagiri S."/>
            <person name="Kikuta A."/>
            <person name="Kobayashi H."/>
            <person name="Kobayashi N."/>
            <person name="Machita K."/>
            <person name="Maehara T."/>
            <person name="Masukawa M."/>
            <person name="Mizubayashi T."/>
            <person name="Mukai Y."/>
            <person name="Nagasaki H."/>
            <person name="Nagata Y."/>
            <person name="Naito S."/>
            <person name="Nakashima M."/>
            <person name="Nakama Y."/>
            <person name="Nakamichi Y."/>
            <person name="Nakamura M."/>
            <person name="Meguro A."/>
            <person name="Negishi M."/>
            <person name="Ohta I."/>
            <person name="Ohta T."/>
            <person name="Okamoto M."/>
            <person name="Ono N."/>
            <person name="Saji S."/>
            <person name="Sakaguchi M."/>
            <person name="Sakai K."/>
            <person name="Shibata M."/>
            <person name="Shimokawa T."/>
            <person name="Song J."/>
            <person name="Takazaki Y."/>
            <person name="Terasawa K."/>
            <person name="Tsugane M."/>
            <person name="Tsuji K."/>
            <person name="Ueda S."/>
            <person name="Waki K."/>
            <person name="Yamagata H."/>
            <person name="Yamamoto M."/>
            <person name="Yamamoto S."/>
            <person name="Yamane H."/>
            <person name="Yoshiki S."/>
            <person name="Yoshihara R."/>
            <person name="Yukawa K."/>
            <person name="Zhong H."/>
            <person name="Yano M."/>
            <person name="Yuan Q."/>
            <person name="Ouyang S."/>
            <person name="Liu J."/>
            <person name="Jones K.M."/>
            <person name="Gansberger K."/>
            <person name="Moffat K."/>
            <person name="Hill J."/>
            <person name="Bera J."/>
            <person name="Fadrosh D."/>
            <person name="Jin S."/>
            <person name="Johri S."/>
            <person name="Kim M."/>
            <person name="Overton L."/>
            <person name="Reardon M."/>
            <person name="Tsitrin T."/>
            <person name="Vuong H."/>
            <person name="Weaver B."/>
            <person name="Ciecko A."/>
            <person name="Tallon L."/>
            <person name="Jackson J."/>
            <person name="Pai G."/>
            <person name="Aken S.V."/>
            <person name="Utterback T."/>
            <person name="Reidmuller S."/>
            <person name="Feldblyum T."/>
            <person name="Hsiao J."/>
            <person name="Zismann V."/>
            <person name="Iobst S."/>
            <person name="de Vazeille A.R."/>
            <person name="Buell C.R."/>
            <person name="Ying K."/>
            <person name="Li Y."/>
            <person name="Lu T."/>
            <person name="Huang Y."/>
            <person name="Zhao Q."/>
            <person name="Feng Q."/>
            <person name="Zhang L."/>
            <person name="Zhu J."/>
            <person name="Weng Q."/>
            <person name="Mu J."/>
            <person name="Lu Y."/>
            <person name="Fan D."/>
            <person name="Liu Y."/>
            <person name="Guan J."/>
            <person name="Zhang Y."/>
            <person name="Yu S."/>
            <person name="Liu X."/>
            <person name="Zhang Y."/>
            <person name="Hong G."/>
            <person name="Han B."/>
            <person name="Choisne N."/>
            <person name="Demange N."/>
            <person name="Orjeda G."/>
            <person name="Samain S."/>
            <person name="Cattolico L."/>
            <person name="Pelletier E."/>
            <person name="Couloux A."/>
            <person name="Segurens B."/>
            <person name="Wincker P."/>
            <person name="D'Hont A."/>
            <person name="Scarpelli C."/>
            <person name="Weissenbach J."/>
            <person name="Salanoubat M."/>
            <person name="Quetier F."/>
            <person name="Yu Y."/>
            <person name="Kim H.R."/>
            <person name="Rambo T."/>
            <person name="Currie J."/>
            <person name="Collura K."/>
            <person name="Luo M."/>
            <person name="Yang T."/>
            <person name="Ammiraju J.S.S."/>
            <person name="Engler F."/>
            <person name="Soderlund C."/>
            <person name="Wing R.A."/>
            <person name="Palmer L.E."/>
            <person name="de la Bastide M."/>
            <person name="Spiegel L."/>
            <person name="Nascimento L."/>
            <person name="Zutavern T."/>
            <person name="O'Shaughnessy A."/>
            <person name="Dike S."/>
            <person name="Dedhia N."/>
            <person name="Preston R."/>
            <person name="Balija V."/>
            <person name="McCombie W.R."/>
            <person name="Chow T."/>
            <person name="Chen H."/>
            <person name="Chung M."/>
            <person name="Chen C."/>
            <person name="Shaw J."/>
            <person name="Wu H."/>
            <person name="Hsiao K."/>
            <person name="Chao Y."/>
            <person name="Chu M."/>
            <person name="Cheng C."/>
            <person name="Hour A."/>
            <person name="Lee P."/>
            <person name="Lin S."/>
            <person name="Lin Y."/>
            <person name="Liou J."/>
            <person name="Liu S."/>
            <person name="Hsing Y."/>
            <person name="Raghuvanshi S."/>
            <person name="Mohanty A."/>
            <person name="Bharti A.K."/>
            <person name="Gaur A."/>
            <person name="Gupta V."/>
            <person name="Kumar D."/>
            <person name="Ravi V."/>
            <person name="Vij S."/>
            <person name="Kapur A."/>
            <person name="Khurana P."/>
            <person name="Khurana P."/>
            <person name="Khurana J.P."/>
            <person name="Tyagi A.K."/>
            <person name="Gaikwad K."/>
            <person name="Singh A."/>
            <person name="Dalal V."/>
            <person name="Srivastava S."/>
            <person name="Dixit A."/>
            <person name="Pal A.K."/>
            <person name="Ghazi I.A."/>
            <person name="Yadav M."/>
            <person name="Pandit A."/>
            <person name="Bhargava A."/>
            <person name="Sureshbabu K."/>
            <person name="Batra K."/>
            <person name="Sharma T.R."/>
            <person name="Mohapatra T."/>
            <person name="Singh N.K."/>
            <person name="Messing J."/>
            <person name="Nelson A.B."/>
            <person name="Fuks G."/>
            <person name="Kavchok S."/>
            <person name="Keizer G."/>
            <person name="Linton E."/>
            <person name="Llaca V."/>
            <person name="Song R."/>
            <person name="Tanyolac B."/>
            <person name="Young S."/>
            <person name="Ho-Il K."/>
            <person name="Hahn J.H."/>
            <person name="Sangsakoo G."/>
            <person name="Vanavichit A."/>
            <person name="de Mattos Luiz.A.T."/>
            <person name="Zimmer P.D."/>
            <person name="Malone G."/>
            <person name="Dellagostin O."/>
            <person name="de Oliveira A.C."/>
            <person name="Bevan M."/>
            <person name="Bancroft I."/>
            <person name="Minx P."/>
            <person name="Cordum H."/>
            <person name="Wilson R."/>
            <person name="Cheng Z."/>
            <person name="Jin W."/>
            <person name="Jiang J."/>
            <person name="Leong S.A."/>
            <person name="Iwama H."/>
            <person name="Gojobori T."/>
            <person name="Itoh T."/>
            <person name="Niimura Y."/>
            <person name="Fujii Y."/>
            <person name="Habara T."/>
            <person name="Sakai H."/>
            <person name="Sato Y."/>
            <person name="Wilson G."/>
            <person name="Kumar K."/>
            <person name="McCouch S."/>
            <person name="Juretic N."/>
            <person name="Hoen D."/>
            <person name="Wright S."/>
            <person name="Bruskiewich R."/>
            <person name="Bureau T."/>
            <person name="Miyao A."/>
            <person name="Hirochika H."/>
            <person name="Nishikawa T."/>
            <person name="Kadowaki K."/>
            <person name="Sugiura M."/>
            <person name="Burr B."/>
            <person name="Sasaki T."/>
        </authorList>
    </citation>
    <scope>NUCLEOTIDE SEQUENCE [LARGE SCALE GENOMIC DNA]</scope>
    <source>
        <strain evidence="3">cv. Nipponbare</strain>
    </source>
</reference>
<accession>A0A0P0Y464</accession>
<sequence>DQKTASSLSPSSATARNPMEAKPQDMISKVDANDSGDIDFQESLWA</sequence>
<keyword evidence="3" id="KW-1185">Reference proteome</keyword>
<reference evidence="2 3" key="3">
    <citation type="journal article" date="2013" name="Rice">
        <title>Improvement of the Oryza sativa Nipponbare reference genome using next generation sequence and optical map data.</title>
        <authorList>
            <person name="Kawahara Y."/>
            <person name="de la Bastide M."/>
            <person name="Hamilton J.P."/>
            <person name="Kanamori H."/>
            <person name="McCombie W.R."/>
            <person name="Ouyang S."/>
            <person name="Schwartz D.C."/>
            <person name="Tanaka T."/>
            <person name="Wu J."/>
            <person name="Zhou S."/>
            <person name="Childs K.L."/>
            <person name="Davidson R.M."/>
            <person name="Lin H."/>
            <person name="Quesada-Ocampo L."/>
            <person name="Vaillancourt B."/>
            <person name="Sakai H."/>
            <person name="Lee S.S."/>
            <person name="Kim J."/>
            <person name="Numa H."/>
            <person name="Itoh T."/>
            <person name="Buell C.R."/>
            <person name="Matsumoto T."/>
        </authorList>
    </citation>
    <scope>NUCLEOTIDE SEQUENCE [LARGE SCALE GENOMIC DNA]</scope>
    <source>
        <strain evidence="3">cv. Nipponbare</strain>
    </source>
</reference>
<dbReference type="PaxDb" id="39947-A0A0P0Y464"/>
<dbReference type="InParanoid" id="A0A0P0Y464"/>
<evidence type="ECO:0000256" key="1">
    <source>
        <dbReference type="SAM" id="MobiDB-lite"/>
    </source>
</evidence>
<dbReference type="Gramene" id="Os11t0588766-00">
    <property type="protein sequence ID" value="Os11t0588766-00"/>
    <property type="gene ID" value="Os11g0588766"/>
</dbReference>
<gene>
    <name evidence="2" type="ordered locus">Os11g0588766</name>
    <name evidence="2" type="ORF">OSNPB_110588766</name>
</gene>
<feature type="compositionally biased region" description="Low complexity" evidence="1">
    <location>
        <begin position="1"/>
        <end position="15"/>
    </location>
</feature>
<dbReference type="AlphaFoldDB" id="A0A0P0Y464"/>
<reference evidence="2 3" key="2">
    <citation type="journal article" date="2013" name="Plant Cell Physiol.">
        <title>Rice Annotation Project Database (RAP-DB): an integrative and interactive database for rice genomics.</title>
        <authorList>
            <person name="Sakai H."/>
            <person name="Lee S.S."/>
            <person name="Tanaka T."/>
            <person name="Numa H."/>
            <person name="Kim J."/>
            <person name="Kawahara Y."/>
            <person name="Wakimoto H."/>
            <person name="Yang C.C."/>
            <person name="Iwamoto M."/>
            <person name="Abe T."/>
            <person name="Yamada Y."/>
            <person name="Muto A."/>
            <person name="Inokuchi H."/>
            <person name="Ikemura T."/>
            <person name="Matsumoto T."/>
            <person name="Sasaki T."/>
            <person name="Itoh T."/>
        </authorList>
    </citation>
    <scope>NUCLEOTIDE SEQUENCE [LARGE SCALE GENOMIC DNA]</scope>
    <source>
        <strain evidence="3">cv. Nipponbare</strain>
    </source>
</reference>
<evidence type="ECO:0000313" key="2">
    <source>
        <dbReference type="EMBL" id="BAT14659.1"/>
    </source>
</evidence>
<name>A0A0P0Y464_ORYSJ</name>
<feature type="region of interest" description="Disordered" evidence="1">
    <location>
        <begin position="1"/>
        <end position="46"/>
    </location>
</feature>
<protein>
    <submittedName>
        <fullName evidence="2">Os11g0588766 protein</fullName>
    </submittedName>
</protein>
<dbReference type="Proteomes" id="UP000059680">
    <property type="component" value="Chromosome 11"/>
</dbReference>
<evidence type="ECO:0000313" key="3">
    <source>
        <dbReference type="Proteomes" id="UP000059680"/>
    </source>
</evidence>
<feature type="non-terminal residue" evidence="2">
    <location>
        <position position="1"/>
    </location>
</feature>
<dbReference type="SMR" id="A0A0P0Y464"/>
<organism evidence="2 3">
    <name type="scientific">Oryza sativa subsp. japonica</name>
    <name type="common">Rice</name>
    <dbReference type="NCBI Taxonomy" id="39947"/>
    <lineage>
        <taxon>Eukaryota</taxon>
        <taxon>Viridiplantae</taxon>
        <taxon>Streptophyta</taxon>
        <taxon>Embryophyta</taxon>
        <taxon>Tracheophyta</taxon>
        <taxon>Spermatophyta</taxon>
        <taxon>Magnoliopsida</taxon>
        <taxon>Liliopsida</taxon>
        <taxon>Poales</taxon>
        <taxon>Poaceae</taxon>
        <taxon>BOP clade</taxon>
        <taxon>Oryzoideae</taxon>
        <taxon>Oryzeae</taxon>
        <taxon>Oryzinae</taxon>
        <taxon>Oryza</taxon>
        <taxon>Oryza sativa</taxon>
    </lineage>
</organism>
<proteinExistence type="predicted"/>